<accession>A0A2B7Z3J8</accession>
<dbReference type="OrthoDB" id="4520428at2759"/>
<dbReference type="InterPro" id="IPR011008">
    <property type="entry name" value="Dimeric_a/b-barrel"/>
</dbReference>
<keyword evidence="2" id="KW-1185">Reference proteome</keyword>
<evidence type="ECO:0008006" key="3">
    <source>
        <dbReference type="Google" id="ProtNLM"/>
    </source>
</evidence>
<dbReference type="EMBL" id="PDNA01000001">
    <property type="protein sequence ID" value="PGH28175.1"/>
    <property type="molecule type" value="Genomic_DNA"/>
</dbReference>
<organism evidence="1 2">
    <name type="scientific">Polytolypa hystricis (strain UAMH7299)</name>
    <dbReference type="NCBI Taxonomy" id="1447883"/>
    <lineage>
        <taxon>Eukaryota</taxon>
        <taxon>Fungi</taxon>
        <taxon>Dikarya</taxon>
        <taxon>Ascomycota</taxon>
        <taxon>Pezizomycotina</taxon>
        <taxon>Eurotiomycetes</taxon>
        <taxon>Eurotiomycetidae</taxon>
        <taxon>Onygenales</taxon>
        <taxon>Onygenales incertae sedis</taxon>
        <taxon>Polytolypa</taxon>
    </lineage>
</organism>
<dbReference type="Proteomes" id="UP000224634">
    <property type="component" value="Unassembled WGS sequence"/>
</dbReference>
<name>A0A2B7Z3J8_POLH7</name>
<evidence type="ECO:0000313" key="1">
    <source>
        <dbReference type="EMBL" id="PGH28175.1"/>
    </source>
</evidence>
<proteinExistence type="predicted"/>
<sequence>MTSQKDQYVVLGHWTPKPGCEQQLIAALEPVLSYVRSRPEEVLCYYLLQEIQVEGAPGIRAVGLFSNIDAYKSYKSSSALTNLATLCREKDLLSSAQVDQVVVPKTGFAYRPTPPPSDITPYIVTARVRYKPGLRPQGIKHWTETASAVEKHELDTYGYWFLADTDDEDVLWSFEIYKDKDFLWDVHVPSPPLVKNKEAQKDIRVAEALNLRFWKLVANSRA</sequence>
<dbReference type="PANTHER" id="PTHR40624">
    <property type="entry name" value="BIOSYNTHESIS MONOOXYGENASE, PUTATIVE (AFU_ORTHOLOGUE AFUA_1G12025)-RELATED"/>
    <property type="match status" value="1"/>
</dbReference>
<evidence type="ECO:0000313" key="2">
    <source>
        <dbReference type="Proteomes" id="UP000224634"/>
    </source>
</evidence>
<dbReference type="Gene3D" id="3.30.70.100">
    <property type="match status" value="2"/>
</dbReference>
<dbReference type="AlphaFoldDB" id="A0A2B7Z3J8"/>
<dbReference type="SUPFAM" id="SSF54909">
    <property type="entry name" value="Dimeric alpha+beta barrel"/>
    <property type="match status" value="2"/>
</dbReference>
<comment type="caution">
    <text evidence="1">The sequence shown here is derived from an EMBL/GenBank/DDBJ whole genome shotgun (WGS) entry which is preliminary data.</text>
</comment>
<gene>
    <name evidence="1" type="ORF">AJ80_00065</name>
</gene>
<reference evidence="1 2" key="1">
    <citation type="submission" date="2017-10" db="EMBL/GenBank/DDBJ databases">
        <title>Comparative genomics in systemic dimorphic fungi from Ajellomycetaceae.</title>
        <authorList>
            <person name="Munoz J.F."/>
            <person name="Mcewen J.G."/>
            <person name="Clay O.K."/>
            <person name="Cuomo C.A."/>
        </authorList>
    </citation>
    <scope>NUCLEOTIDE SEQUENCE [LARGE SCALE GENOMIC DNA]</scope>
    <source>
        <strain evidence="1 2">UAMH7299</strain>
    </source>
</reference>
<protein>
    <recommendedName>
        <fullName evidence="3">ABM domain-containing protein</fullName>
    </recommendedName>
</protein>
<dbReference type="PANTHER" id="PTHR40624:SF1">
    <property type="entry name" value="BIOSYNTHESIS MONOOXYGENASE, PUTATIVE (AFU_ORTHOLOGUE AFUA_1G12025)-RELATED"/>
    <property type="match status" value="1"/>
</dbReference>